<evidence type="ECO:0000259" key="2">
    <source>
        <dbReference type="PROSITE" id="PS51746"/>
    </source>
</evidence>
<evidence type="ECO:0000256" key="1">
    <source>
        <dbReference type="SAM" id="MobiDB-lite"/>
    </source>
</evidence>
<gene>
    <name evidence="3" type="ORF">TrST_g11178</name>
</gene>
<protein>
    <recommendedName>
        <fullName evidence="2">PPM-type phosphatase domain-containing protein</fullName>
    </recommendedName>
</protein>
<dbReference type="InterPro" id="IPR001932">
    <property type="entry name" value="PPM-type_phosphatase-like_dom"/>
</dbReference>
<dbReference type="PANTHER" id="PTHR47992">
    <property type="entry name" value="PROTEIN PHOSPHATASE"/>
    <property type="match status" value="1"/>
</dbReference>
<dbReference type="SUPFAM" id="SSF81606">
    <property type="entry name" value="PP2C-like"/>
    <property type="match status" value="1"/>
</dbReference>
<dbReference type="CDD" id="cd00143">
    <property type="entry name" value="PP2Cc"/>
    <property type="match status" value="1"/>
</dbReference>
<dbReference type="Pfam" id="PF00481">
    <property type="entry name" value="PP2C"/>
    <property type="match status" value="2"/>
</dbReference>
<feature type="compositionally biased region" description="Basic and acidic residues" evidence="1">
    <location>
        <begin position="204"/>
        <end position="218"/>
    </location>
</feature>
<comment type="caution">
    <text evidence="3">The sequence shown here is derived from an EMBL/GenBank/DDBJ whole genome shotgun (WGS) entry which is preliminary data.</text>
</comment>
<evidence type="ECO:0000313" key="3">
    <source>
        <dbReference type="EMBL" id="GMH89085.1"/>
    </source>
</evidence>
<dbReference type="PROSITE" id="PS51746">
    <property type="entry name" value="PPM_2"/>
    <property type="match status" value="1"/>
</dbReference>
<dbReference type="OrthoDB" id="10264738at2759"/>
<dbReference type="InterPro" id="IPR015655">
    <property type="entry name" value="PP2C"/>
</dbReference>
<dbReference type="AlphaFoldDB" id="A0A9W7BJJ6"/>
<dbReference type="EMBL" id="BRXY01000350">
    <property type="protein sequence ID" value="GMH89085.1"/>
    <property type="molecule type" value="Genomic_DNA"/>
</dbReference>
<dbReference type="SMART" id="SM00332">
    <property type="entry name" value="PP2Cc"/>
    <property type="match status" value="1"/>
</dbReference>
<dbReference type="InterPro" id="IPR036457">
    <property type="entry name" value="PPM-type-like_dom_sf"/>
</dbReference>
<feature type="domain" description="PPM-type phosphatase" evidence="2">
    <location>
        <begin position="13"/>
        <end position="409"/>
    </location>
</feature>
<keyword evidence="4" id="KW-1185">Reference proteome</keyword>
<feature type="compositionally biased region" description="Pro residues" evidence="1">
    <location>
        <begin position="177"/>
        <end position="186"/>
    </location>
</feature>
<name>A0A9W7BJJ6_9STRA</name>
<sequence>MTNGVTETPTKGRTSLTSYACSNCPSHKDEDFHAHAKSDDDNFECYVVLDGHGGSHAAVIVQEFMMKRAVEMYSKDKTFIQSDIFELFKEAADRANEAKDNSGTTCTCIFLQRDLESGNVDLHLAWVGDSRGIICQKNKLVVESVDHNLKNPEEKARVLAATNNSVMVLTPQQGPNDAPPSTPPPLELGAAAPVTPPGTNKRKEKVEGGNRQESEDVTTKGGGVYKQLMKAKAESDNSDLEDVTVKGGKNYRRPSATLESNPQDPPPQTPQLGKEPSNQKPHPMDARRGSFIAQRITDSGEQRGPWCLFSGENGTSLAVTRSLGDADAARSCIKSPEIKKLTIKAGEFTRVCMCSDGVWDVLSSIQVAKRISTGSDEATTARKIALITKERRYNTGAGKDDITVFIVDLFAPPASVGCSAGCSIM</sequence>
<dbReference type="Gene3D" id="3.60.40.10">
    <property type="entry name" value="PPM-type phosphatase domain"/>
    <property type="match status" value="2"/>
</dbReference>
<evidence type="ECO:0000313" key="4">
    <source>
        <dbReference type="Proteomes" id="UP001165085"/>
    </source>
</evidence>
<dbReference type="GO" id="GO:0004722">
    <property type="term" value="F:protein serine/threonine phosphatase activity"/>
    <property type="evidence" value="ECO:0007669"/>
    <property type="project" value="InterPro"/>
</dbReference>
<feature type="region of interest" description="Disordered" evidence="1">
    <location>
        <begin position="170"/>
        <end position="285"/>
    </location>
</feature>
<organism evidence="3 4">
    <name type="scientific">Triparma strigata</name>
    <dbReference type="NCBI Taxonomy" id="1606541"/>
    <lineage>
        <taxon>Eukaryota</taxon>
        <taxon>Sar</taxon>
        <taxon>Stramenopiles</taxon>
        <taxon>Ochrophyta</taxon>
        <taxon>Bolidophyceae</taxon>
        <taxon>Parmales</taxon>
        <taxon>Triparmaceae</taxon>
        <taxon>Triparma</taxon>
    </lineage>
</organism>
<reference evidence="4" key="1">
    <citation type="journal article" date="2023" name="Commun. Biol.">
        <title>Genome analysis of Parmales, the sister group of diatoms, reveals the evolutionary specialization of diatoms from phago-mixotrophs to photoautotrophs.</title>
        <authorList>
            <person name="Ban H."/>
            <person name="Sato S."/>
            <person name="Yoshikawa S."/>
            <person name="Yamada K."/>
            <person name="Nakamura Y."/>
            <person name="Ichinomiya M."/>
            <person name="Sato N."/>
            <person name="Blanc-Mathieu R."/>
            <person name="Endo H."/>
            <person name="Kuwata A."/>
            <person name="Ogata H."/>
        </authorList>
    </citation>
    <scope>NUCLEOTIDE SEQUENCE [LARGE SCALE GENOMIC DNA]</scope>
    <source>
        <strain evidence="4">NIES 3701</strain>
    </source>
</reference>
<accession>A0A9W7BJJ6</accession>
<dbReference type="Proteomes" id="UP001165085">
    <property type="component" value="Unassembled WGS sequence"/>
</dbReference>
<proteinExistence type="predicted"/>